<evidence type="ECO:0000313" key="1">
    <source>
        <dbReference type="EMBL" id="QNQ10962.1"/>
    </source>
</evidence>
<dbReference type="Proteomes" id="UP000516148">
    <property type="component" value="Chromosome"/>
</dbReference>
<dbReference type="PANTHER" id="PTHR12526">
    <property type="entry name" value="GLYCOSYLTRANSFERASE"/>
    <property type="match status" value="1"/>
</dbReference>
<dbReference type="AlphaFoldDB" id="A0A7H0LMQ9"/>
<keyword evidence="1" id="KW-0808">Transferase</keyword>
<sequence length="404" mass="44562">MGDILFLAHRVPYPPDRGDKIRGFHILKFLSARKRVHLIAFADDTRDMKGKSGLAKYTGNRSIIWRSKSRVMAAAQALLKYRPVSLTAFENRPLRDAVNNILARHSIDTIYVFSSQMAQYLPANPRQRVIMDFVDMDSAKFAAYGKSSRGPMAWMMKREARLLQSFERNVARNATASLFVSDAEAALFREKTGAERVYAVENGIDIEFFDPVASFRRIDTTGALIVFTGQMDYRPNVEAVTWFVEAILPHIHLEYPKARFAIVGREPTEAVKALAKMPGVIVTGEVADVRGWIAAASVVVAPLKLARGVQNKILEAMAMARPVVASAAAAAGIDHQDTIRVGETVGEIAEQVNALLANPSGAAALGQKARKQVEDRYSWEARLAPLDTIMGLRVKAAPQRRTAA</sequence>
<dbReference type="Gene3D" id="3.40.50.2000">
    <property type="entry name" value="Glycogen Phosphorylase B"/>
    <property type="match status" value="2"/>
</dbReference>
<dbReference type="NCBIfam" id="TIGR03087">
    <property type="entry name" value="stp1"/>
    <property type="match status" value="1"/>
</dbReference>
<accession>A0A7H0LMQ9</accession>
<dbReference type="CDD" id="cd03801">
    <property type="entry name" value="GT4_PimA-like"/>
    <property type="match status" value="1"/>
</dbReference>
<dbReference type="RefSeq" id="WP_187763250.1">
    <property type="nucleotide sequence ID" value="NZ_CP061038.1"/>
</dbReference>
<dbReference type="InterPro" id="IPR017521">
    <property type="entry name" value="Sugar_tfrase_PEP-CTERM_Stp1"/>
</dbReference>
<dbReference type="SUPFAM" id="SSF53756">
    <property type="entry name" value="UDP-Glycosyltransferase/glycogen phosphorylase"/>
    <property type="match status" value="1"/>
</dbReference>
<dbReference type="Pfam" id="PF13692">
    <property type="entry name" value="Glyco_trans_1_4"/>
    <property type="match status" value="1"/>
</dbReference>
<reference evidence="1 2" key="1">
    <citation type="submission" date="2020-09" db="EMBL/GenBank/DDBJ databases">
        <title>Sphingomonas sp., a new species isolated from pork steak.</title>
        <authorList>
            <person name="Heidler von Heilborn D."/>
        </authorList>
    </citation>
    <scope>NUCLEOTIDE SEQUENCE [LARGE SCALE GENOMIC DNA]</scope>
    <source>
        <strain evidence="2">S8-3T</strain>
    </source>
</reference>
<dbReference type="KEGG" id="spap:H3Z74_07280"/>
<name>A0A7H0LMQ9_9SPHN</name>
<evidence type="ECO:0000313" key="2">
    <source>
        <dbReference type="Proteomes" id="UP000516148"/>
    </source>
</evidence>
<protein>
    <submittedName>
        <fullName evidence="1">TIGR03087 family PEP-CTERM/XrtA system glycosyltransferase</fullName>
    </submittedName>
</protein>
<gene>
    <name evidence="1" type="ORF">H3Z74_07280</name>
</gene>
<dbReference type="GO" id="GO:0016757">
    <property type="term" value="F:glycosyltransferase activity"/>
    <property type="evidence" value="ECO:0007669"/>
    <property type="project" value="TreeGrafter"/>
</dbReference>
<dbReference type="PANTHER" id="PTHR12526:SF600">
    <property type="entry name" value="GLYCOSYL TRANSFERASE GROUP 1"/>
    <property type="match status" value="1"/>
</dbReference>
<organism evidence="1 2">
    <name type="scientific">Sphingomonas alpina</name>
    <dbReference type="NCBI Taxonomy" id="653931"/>
    <lineage>
        <taxon>Bacteria</taxon>
        <taxon>Pseudomonadati</taxon>
        <taxon>Pseudomonadota</taxon>
        <taxon>Alphaproteobacteria</taxon>
        <taxon>Sphingomonadales</taxon>
        <taxon>Sphingomonadaceae</taxon>
        <taxon>Sphingomonas</taxon>
    </lineage>
</organism>
<dbReference type="EMBL" id="CP061038">
    <property type="protein sequence ID" value="QNQ10962.1"/>
    <property type="molecule type" value="Genomic_DNA"/>
</dbReference>
<proteinExistence type="predicted"/>
<keyword evidence="2" id="KW-1185">Reference proteome</keyword>